<proteinExistence type="predicted"/>
<name>A0A2P2JP79_RHIMU</name>
<protein>
    <submittedName>
        <fullName evidence="1">Uncharacterized protein</fullName>
    </submittedName>
</protein>
<accession>A0A2P2JP79</accession>
<sequence>MIKGNTNLIASRQRVQWKRITIHNDQKVKASKTEKVTTTFGKFKLINLIKRVRAKLSRKQIYQKV</sequence>
<dbReference type="EMBL" id="GGEC01014794">
    <property type="protein sequence ID" value="MBW95277.1"/>
    <property type="molecule type" value="Transcribed_RNA"/>
</dbReference>
<organism evidence="1">
    <name type="scientific">Rhizophora mucronata</name>
    <name type="common">Asiatic mangrove</name>
    <dbReference type="NCBI Taxonomy" id="61149"/>
    <lineage>
        <taxon>Eukaryota</taxon>
        <taxon>Viridiplantae</taxon>
        <taxon>Streptophyta</taxon>
        <taxon>Embryophyta</taxon>
        <taxon>Tracheophyta</taxon>
        <taxon>Spermatophyta</taxon>
        <taxon>Magnoliopsida</taxon>
        <taxon>eudicotyledons</taxon>
        <taxon>Gunneridae</taxon>
        <taxon>Pentapetalae</taxon>
        <taxon>rosids</taxon>
        <taxon>fabids</taxon>
        <taxon>Malpighiales</taxon>
        <taxon>Rhizophoraceae</taxon>
        <taxon>Rhizophora</taxon>
    </lineage>
</organism>
<reference evidence="1" key="1">
    <citation type="submission" date="2018-02" db="EMBL/GenBank/DDBJ databases">
        <title>Rhizophora mucronata_Transcriptome.</title>
        <authorList>
            <person name="Meera S.P."/>
            <person name="Sreeshan A."/>
            <person name="Augustine A."/>
        </authorList>
    </citation>
    <scope>NUCLEOTIDE SEQUENCE</scope>
    <source>
        <tissue evidence="1">Leaf</tissue>
    </source>
</reference>
<dbReference type="AlphaFoldDB" id="A0A2P2JP79"/>
<evidence type="ECO:0000313" key="1">
    <source>
        <dbReference type="EMBL" id="MBW95277.1"/>
    </source>
</evidence>